<gene>
    <name evidence="2" type="ORF">C4532_13125</name>
</gene>
<dbReference type="EMBL" id="QZKI01000093">
    <property type="protein sequence ID" value="RJP68214.1"/>
    <property type="molecule type" value="Genomic_DNA"/>
</dbReference>
<keyword evidence="1" id="KW-0645">Protease</keyword>
<comment type="similarity">
    <text evidence="1">Belongs to the peptidase C69 family.</text>
</comment>
<reference evidence="2 3" key="1">
    <citation type="journal article" date="2017" name="ISME J.">
        <title>Energy and carbon metabolisms in a deep terrestrial subsurface fluid microbial community.</title>
        <authorList>
            <person name="Momper L."/>
            <person name="Jungbluth S.P."/>
            <person name="Lee M.D."/>
            <person name="Amend J.P."/>
        </authorList>
    </citation>
    <scope>NUCLEOTIDE SEQUENCE [LARGE SCALE GENOMIC DNA]</scope>
    <source>
        <strain evidence="2">SURF_17</strain>
    </source>
</reference>
<proteinExistence type="inferred from homology"/>
<dbReference type="EC" id="3.4.-.-" evidence="1"/>
<dbReference type="Proteomes" id="UP000285961">
    <property type="component" value="Unassembled WGS sequence"/>
</dbReference>
<evidence type="ECO:0000313" key="3">
    <source>
        <dbReference type="Proteomes" id="UP000285961"/>
    </source>
</evidence>
<comment type="catalytic activity">
    <reaction evidence="1">
        <text>an L-aminoacyl-L-amino acid + H2O = 2 an L-alpha-amino acid</text>
        <dbReference type="Rhea" id="RHEA:48940"/>
        <dbReference type="ChEBI" id="CHEBI:15377"/>
        <dbReference type="ChEBI" id="CHEBI:59869"/>
        <dbReference type="ChEBI" id="CHEBI:77460"/>
    </reaction>
</comment>
<evidence type="ECO:0000256" key="1">
    <source>
        <dbReference type="RuleBase" id="RU364089"/>
    </source>
</evidence>
<dbReference type="PANTHER" id="PTHR12994:SF17">
    <property type="entry name" value="LD30995P"/>
    <property type="match status" value="1"/>
</dbReference>
<sequence>MILLGCDTLVALPNATADGSVIFAKNSDRPADESQPLIQVPHLNHPRGSRVKCQYLEIPQVEETLAFIGSRPHWLWGLEHGMNECSVAIGNEAVFTKEALPEIGLLGMDLVRLGLERGHTARETLEVMTSLLEEFGQGGSAFEHVQWQYNNSFLIADHSEAYILEASGRQYAWKKVPEIASISNHIAIGADWSGLSNDAISHAAASGWWQRTSSEAFDFSKAYRSTDVAPPQISEDRLRQSRQFLEEYRGRIAPETMMRILRDHYESGTVFTPGRDPADGTCYSICMHADPVGTTAASMVAHLRRTGPAVYWANLGNPCCGIFMPLYIDGEVPPMLTRAGSEFSEDSAWWLFKKLGEYVAENYEKRTPIVQSAWGLLEAEFLRKSIEVEAEAAALCASGQSDRGRTCLTRFMSENLDKILAKLPELSVQFARAS</sequence>
<dbReference type="Pfam" id="PF03577">
    <property type="entry name" value="Peptidase_C69"/>
    <property type="match status" value="1"/>
</dbReference>
<dbReference type="GO" id="GO:0006508">
    <property type="term" value="P:proteolysis"/>
    <property type="evidence" value="ECO:0007669"/>
    <property type="project" value="UniProtKB-KW"/>
</dbReference>
<keyword evidence="1" id="KW-0224">Dipeptidase</keyword>
<dbReference type="Gene3D" id="3.60.60.10">
    <property type="entry name" value="Penicillin V Acylase, Chain A"/>
    <property type="match status" value="1"/>
</dbReference>
<comment type="caution">
    <text evidence="2">The sequence shown here is derived from an EMBL/GenBank/DDBJ whole genome shotgun (WGS) entry which is preliminary data.</text>
</comment>
<organism evidence="2 3">
    <name type="scientific">Candidatus Abyssobacteria bacterium SURF_17</name>
    <dbReference type="NCBI Taxonomy" id="2093361"/>
    <lineage>
        <taxon>Bacteria</taxon>
        <taxon>Pseudomonadati</taxon>
        <taxon>Candidatus Hydrogenedentota</taxon>
        <taxon>Candidatus Abyssobacteria</taxon>
    </lineage>
</organism>
<keyword evidence="1" id="KW-0378">Hydrolase</keyword>
<evidence type="ECO:0000313" key="2">
    <source>
        <dbReference type="EMBL" id="RJP68214.1"/>
    </source>
</evidence>
<dbReference type="GO" id="GO:0070004">
    <property type="term" value="F:cysteine-type exopeptidase activity"/>
    <property type="evidence" value="ECO:0007669"/>
    <property type="project" value="InterPro"/>
</dbReference>
<dbReference type="PANTHER" id="PTHR12994">
    <property type="entry name" value="SECERNIN"/>
    <property type="match status" value="1"/>
</dbReference>
<accession>A0A419EV75</accession>
<dbReference type="GO" id="GO:0016805">
    <property type="term" value="F:dipeptidase activity"/>
    <property type="evidence" value="ECO:0007669"/>
    <property type="project" value="UniProtKB-KW"/>
</dbReference>
<dbReference type="InterPro" id="IPR005322">
    <property type="entry name" value="Peptidase_C69"/>
</dbReference>
<protein>
    <recommendedName>
        <fullName evidence="1">Dipeptidase</fullName>
        <ecNumber evidence="1">3.4.-.-</ecNumber>
    </recommendedName>
</protein>
<name>A0A419EV75_9BACT</name>
<dbReference type="AlphaFoldDB" id="A0A419EV75"/>